<sequence length="700" mass="75810">MAHEFLHDEESSGYSEVGQKAAGHESGPSSAILDQVDEYLNSQRREERSGGRGGGEMGGDKETSGWMVEAQEYVSHDIDMDFDHLSHALLEHEHGHGHGHGHGHAQGHRHEPVHGEPRDNSGSFLDQDSLSPIALSGASPTSSRFQLDFSLIDEDHQGPGQGQGPGHNHSQGPGHNHGHPDENGDASREVSNVRPDMVFSPMVSPMVMPANSIHNTPFMGPSGPSYPGQIPGHGSTDSQSLHSNQNTPFMHATLSQQQQQQQQRSKFSPLTSPALNAIEQQQQLQQQQQQQQHQHFQLPDAGISNSRKGSVNNTRAKRTPHTTPLMGPTPQGPNPAGSNSTTNKIVKHSPHISSRRSITKFKGGSWDDMMFKLPDSSLKNENANNTTSSNNNSSYTPNSTHSSSNGSNPASDRLTPSSLMNYPKVILPSNSNNVSVSNDESSVLRATESPVIKPRRPSEYPQHQSQSQYRSNSGGLRQGSADDHLKSSSTSAAKDPNPTAIGHSVTSSTTTLDGSDLKRNAAAAESRSNSVDPTKQGTRSQVGNATAAAGPEQSGGVDSNDKNKRDKGKSRTGSDKQKFDTNNTNGNISLAKETNKTKSLPRRRSSVREAAARAAMKQRSSSEDNENIDYDDENDDELVKKQKQVHKVAEQGRRNRLNNALKDLDSLIPKELKDSAAIPSKATTVELAAKYIRMLLKSDR</sequence>
<feature type="compositionally biased region" description="Low complexity" evidence="1">
    <location>
        <begin position="429"/>
        <end position="443"/>
    </location>
</feature>
<feature type="compositionally biased region" description="Polar residues" evidence="1">
    <location>
        <begin position="461"/>
        <end position="475"/>
    </location>
</feature>
<feature type="region of interest" description="Disordered" evidence="1">
    <location>
        <begin position="279"/>
        <end position="634"/>
    </location>
</feature>
<protein>
    <submittedName>
        <fullName evidence="3">Protein PHO4</fullName>
    </submittedName>
</protein>
<feature type="compositionally biased region" description="Polar residues" evidence="1">
    <location>
        <begin position="235"/>
        <end position="246"/>
    </location>
</feature>
<feature type="compositionally biased region" description="Acidic residues" evidence="1">
    <location>
        <begin position="623"/>
        <end position="634"/>
    </location>
</feature>
<feature type="compositionally biased region" description="Low complexity" evidence="1">
    <location>
        <begin position="380"/>
        <end position="405"/>
    </location>
</feature>
<evidence type="ECO:0000313" key="4">
    <source>
        <dbReference type="Proteomes" id="UP000422736"/>
    </source>
</evidence>
<dbReference type="PROSITE" id="PS50888">
    <property type="entry name" value="BHLH"/>
    <property type="match status" value="1"/>
</dbReference>
<dbReference type="InterPro" id="IPR011598">
    <property type="entry name" value="bHLH_dom"/>
</dbReference>
<dbReference type="EMBL" id="CP015058">
    <property type="protein sequence ID" value="QGN16843.1"/>
    <property type="molecule type" value="Genomic_DNA"/>
</dbReference>
<organism evidence="3 4">
    <name type="scientific">Kluyveromyces marxianus</name>
    <name type="common">Yeast</name>
    <name type="synonym">Candida kefyr</name>
    <dbReference type="NCBI Taxonomy" id="4911"/>
    <lineage>
        <taxon>Eukaryota</taxon>
        <taxon>Fungi</taxon>
        <taxon>Dikarya</taxon>
        <taxon>Ascomycota</taxon>
        <taxon>Saccharomycotina</taxon>
        <taxon>Saccharomycetes</taxon>
        <taxon>Saccharomycetales</taxon>
        <taxon>Saccharomycetaceae</taxon>
        <taxon>Kluyveromyces</taxon>
    </lineage>
</organism>
<gene>
    <name evidence="3" type="primary">PHO4</name>
    <name evidence="3" type="ORF">FIM1_3568</name>
</gene>
<dbReference type="Gene3D" id="4.10.280.10">
    <property type="entry name" value="Helix-loop-helix DNA-binding domain"/>
    <property type="match status" value="1"/>
</dbReference>
<feature type="compositionally biased region" description="Polar residues" evidence="1">
    <location>
        <begin position="120"/>
        <end position="130"/>
    </location>
</feature>
<name>A0ABX6F0G4_KLUMA</name>
<reference evidence="3 4" key="1">
    <citation type="submission" date="2016-03" db="EMBL/GenBank/DDBJ databases">
        <title>How can Kluyveromyces marxianus grow so fast - potential evolutionary course in Saccharomyces Complex revealed by comparative genomics.</title>
        <authorList>
            <person name="Mo W."/>
            <person name="Lu W."/>
            <person name="Yang X."/>
            <person name="Qi J."/>
            <person name="Lv H."/>
        </authorList>
    </citation>
    <scope>NUCLEOTIDE SEQUENCE [LARGE SCALE GENOMIC DNA]</scope>
    <source>
        <strain evidence="3 4">FIM1</strain>
    </source>
</reference>
<feature type="compositionally biased region" description="Basic residues" evidence="1">
    <location>
        <begin position="97"/>
        <end position="107"/>
    </location>
</feature>
<feature type="domain" description="BHLH" evidence="2">
    <location>
        <begin position="641"/>
        <end position="695"/>
    </location>
</feature>
<dbReference type="SUPFAM" id="SSF47459">
    <property type="entry name" value="HLH, helix-loop-helix DNA-binding domain"/>
    <property type="match status" value="1"/>
</dbReference>
<feature type="compositionally biased region" description="Low complexity" evidence="1">
    <location>
        <begin position="280"/>
        <end position="298"/>
    </location>
</feature>
<keyword evidence="4" id="KW-1185">Reference proteome</keyword>
<feature type="compositionally biased region" description="Polar residues" evidence="1">
    <location>
        <begin position="303"/>
        <end position="314"/>
    </location>
</feature>
<feature type="compositionally biased region" description="Basic and acidic residues" evidence="1">
    <location>
        <begin position="178"/>
        <end position="188"/>
    </location>
</feature>
<evidence type="ECO:0000256" key="1">
    <source>
        <dbReference type="SAM" id="MobiDB-lite"/>
    </source>
</evidence>
<evidence type="ECO:0000313" key="3">
    <source>
        <dbReference type="EMBL" id="QGN16843.1"/>
    </source>
</evidence>
<evidence type="ECO:0000259" key="2">
    <source>
        <dbReference type="PROSITE" id="PS50888"/>
    </source>
</evidence>
<feature type="compositionally biased region" description="Basic and acidic residues" evidence="1">
    <location>
        <begin position="108"/>
        <end position="119"/>
    </location>
</feature>
<feature type="region of interest" description="Disordered" evidence="1">
    <location>
        <begin position="93"/>
        <end position="189"/>
    </location>
</feature>
<feature type="compositionally biased region" description="Polar residues" evidence="1">
    <location>
        <begin position="526"/>
        <end position="544"/>
    </location>
</feature>
<dbReference type="InterPro" id="IPR036638">
    <property type="entry name" value="HLH_DNA-bd_sf"/>
</dbReference>
<reference evidence="3 4" key="2">
    <citation type="submission" date="2019-11" db="EMBL/GenBank/DDBJ databases">
        <authorList>
            <person name="Lu H."/>
        </authorList>
    </citation>
    <scope>NUCLEOTIDE SEQUENCE [LARGE SCALE GENOMIC DNA]</scope>
    <source>
        <strain evidence="3 4">FIM1</strain>
    </source>
</reference>
<feature type="compositionally biased region" description="Polar residues" evidence="1">
    <location>
        <begin position="406"/>
        <end position="420"/>
    </location>
</feature>
<dbReference type="Pfam" id="PF00010">
    <property type="entry name" value="HLH"/>
    <property type="match status" value="1"/>
</dbReference>
<proteinExistence type="predicted"/>
<accession>A0ABX6F0G4</accession>
<feature type="compositionally biased region" description="Basic and acidic residues" evidence="1">
    <location>
        <begin position="1"/>
        <end position="10"/>
    </location>
</feature>
<dbReference type="Proteomes" id="UP000422736">
    <property type="component" value="Chromosome 5"/>
</dbReference>
<feature type="region of interest" description="Disordered" evidence="1">
    <location>
        <begin position="1"/>
        <end position="68"/>
    </location>
</feature>
<feature type="compositionally biased region" description="Basic residues" evidence="1">
    <location>
        <begin position="345"/>
        <end position="359"/>
    </location>
</feature>
<feature type="region of interest" description="Disordered" evidence="1">
    <location>
        <begin position="214"/>
        <end position="246"/>
    </location>
</feature>